<sequence length="174" mass="19373">MTPLPDPVAEPIHLVVMGVSGTGKSTIAQALHSRLGWDFAEGDDFHPEANVAKMASGRPLVDEDRWPWLEALAGWTRERDARAEPTILTCSALRHVYRDILRRGGEGTWFVHLVGDKGLLLDRMSTRDHFMPPSLLESQLDTLEPLGAEERGATYDVANPPERIARMVLAQLDR</sequence>
<dbReference type="RefSeq" id="WP_237141356.1">
    <property type="nucleotide sequence ID" value="NZ_CP014989.1"/>
</dbReference>
<reference evidence="11 12" key="1">
    <citation type="submission" date="2016-03" db="EMBL/GenBank/DDBJ databases">
        <title>Shallow-sea hydrothermal system.</title>
        <authorList>
            <person name="Tang K."/>
        </authorList>
    </citation>
    <scope>NUCLEOTIDE SEQUENCE [LARGE SCALE GENOMIC DNA]</scope>
    <source>
        <strain evidence="11 12">JLT9</strain>
    </source>
</reference>
<dbReference type="GO" id="GO:0046316">
    <property type="term" value="F:gluconokinase activity"/>
    <property type="evidence" value="ECO:0007669"/>
    <property type="project" value="UniProtKB-EC"/>
</dbReference>
<dbReference type="EMBL" id="CP014989">
    <property type="protein sequence ID" value="ANS79927.1"/>
    <property type="molecule type" value="Genomic_DNA"/>
</dbReference>
<name>A0A1B1NER1_9MICO</name>
<keyword evidence="8" id="KW-0311">Gluconate utilization</keyword>
<dbReference type="InterPro" id="IPR006001">
    <property type="entry name" value="Therm_gnt_kin"/>
</dbReference>
<keyword evidence="12" id="KW-1185">Reference proteome</keyword>
<evidence type="ECO:0000256" key="1">
    <source>
        <dbReference type="ARBA" id="ARBA00004761"/>
    </source>
</evidence>
<accession>A0A1B1NER1</accession>
<evidence type="ECO:0000256" key="3">
    <source>
        <dbReference type="ARBA" id="ARBA00012054"/>
    </source>
</evidence>
<protein>
    <recommendedName>
        <fullName evidence="3 10">Gluconokinase</fullName>
        <ecNumber evidence="3 10">2.7.1.12</ecNumber>
    </recommendedName>
</protein>
<dbReference type="Proteomes" id="UP000092482">
    <property type="component" value="Chromosome"/>
</dbReference>
<dbReference type="PATRIC" id="fig|1758689.4.peg.2643"/>
<dbReference type="GO" id="GO:0005524">
    <property type="term" value="F:ATP binding"/>
    <property type="evidence" value="ECO:0007669"/>
    <property type="project" value="UniProtKB-KW"/>
</dbReference>
<dbReference type="SUPFAM" id="SSF52540">
    <property type="entry name" value="P-loop containing nucleoside triphosphate hydrolases"/>
    <property type="match status" value="1"/>
</dbReference>
<keyword evidence="4 10" id="KW-0808">Transferase</keyword>
<comment type="pathway">
    <text evidence="1">Carbohydrate acid metabolism.</text>
</comment>
<comment type="catalytic activity">
    <reaction evidence="9 10">
        <text>D-gluconate + ATP = 6-phospho-D-gluconate + ADP + H(+)</text>
        <dbReference type="Rhea" id="RHEA:19433"/>
        <dbReference type="ChEBI" id="CHEBI:15378"/>
        <dbReference type="ChEBI" id="CHEBI:18391"/>
        <dbReference type="ChEBI" id="CHEBI:30616"/>
        <dbReference type="ChEBI" id="CHEBI:58759"/>
        <dbReference type="ChEBI" id="CHEBI:456216"/>
        <dbReference type="EC" id="2.7.1.12"/>
    </reaction>
</comment>
<evidence type="ECO:0000256" key="10">
    <source>
        <dbReference type="RuleBase" id="RU363066"/>
    </source>
</evidence>
<dbReference type="EC" id="2.7.1.12" evidence="3 10"/>
<keyword evidence="6 10" id="KW-0418">Kinase</keyword>
<keyword evidence="5 10" id="KW-0547">Nucleotide-binding</keyword>
<evidence type="ECO:0000256" key="9">
    <source>
        <dbReference type="ARBA" id="ARBA00048090"/>
    </source>
</evidence>
<gene>
    <name evidence="11" type="ORF">SGUI_2531</name>
</gene>
<evidence type="ECO:0000256" key="8">
    <source>
        <dbReference type="ARBA" id="ARBA00023064"/>
    </source>
</evidence>
<organism evidence="11 12">
    <name type="scientific">Serinicoccus hydrothermalis</name>
    <dbReference type="NCBI Taxonomy" id="1758689"/>
    <lineage>
        <taxon>Bacteria</taxon>
        <taxon>Bacillati</taxon>
        <taxon>Actinomycetota</taxon>
        <taxon>Actinomycetes</taxon>
        <taxon>Micrococcales</taxon>
        <taxon>Ornithinimicrobiaceae</taxon>
        <taxon>Serinicoccus</taxon>
    </lineage>
</organism>
<dbReference type="PANTHER" id="PTHR43442:SF3">
    <property type="entry name" value="GLUCONOKINASE-RELATED"/>
    <property type="match status" value="1"/>
</dbReference>
<dbReference type="KEGG" id="serj:SGUI_2531"/>
<dbReference type="GO" id="GO:0019521">
    <property type="term" value="P:D-gluconate metabolic process"/>
    <property type="evidence" value="ECO:0007669"/>
    <property type="project" value="UniProtKB-KW"/>
</dbReference>
<evidence type="ECO:0000313" key="11">
    <source>
        <dbReference type="EMBL" id="ANS79927.1"/>
    </source>
</evidence>
<dbReference type="Gene3D" id="3.40.50.300">
    <property type="entry name" value="P-loop containing nucleotide triphosphate hydrolases"/>
    <property type="match status" value="1"/>
</dbReference>
<dbReference type="PANTHER" id="PTHR43442">
    <property type="entry name" value="GLUCONOKINASE-RELATED"/>
    <property type="match status" value="1"/>
</dbReference>
<evidence type="ECO:0000256" key="2">
    <source>
        <dbReference type="ARBA" id="ARBA00008420"/>
    </source>
</evidence>
<evidence type="ECO:0000313" key="12">
    <source>
        <dbReference type="Proteomes" id="UP000092482"/>
    </source>
</evidence>
<dbReference type="InterPro" id="IPR027417">
    <property type="entry name" value="P-loop_NTPase"/>
</dbReference>
<dbReference type="CDD" id="cd02021">
    <property type="entry name" value="GntK"/>
    <property type="match status" value="1"/>
</dbReference>
<evidence type="ECO:0000256" key="7">
    <source>
        <dbReference type="ARBA" id="ARBA00022840"/>
    </source>
</evidence>
<comment type="similarity">
    <text evidence="2 10">Belongs to the gluconokinase GntK/GntV family.</text>
</comment>
<evidence type="ECO:0000256" key="5">
    <source>
        <dbReference type="ARBA" id="ARBA00022741"/>
    </source>
</evidence>
<proteinExistence type="inferred from homology"/>
<dbReference type="AlphaFoldDB" id="A0A1B1NER1"/>
<dbReference type="NCBIfam" id="TIGR01313">
    <property type="entry name" value="therm_gnt_kin"/>
    <property type="match status" value="1"/>
</dbReference>
<dbReference type="FunFam" id="3.40.50.300:FF:000522">
    <property type="entry name" value="Gluconokinase"/>
    <property type="match status" value="1"/>
</dbReference>
<dbReference type="GO" id="GO:0005737">
    <property type="term" value="C:cytoplasm"/>
    <property type="evidence" value="ECO:0007669"/>
    <property type="project" value="TreeGrafter"/>
</dbReference>
<evidence type="ECO:0000256" key="6">
    <source>
        <dbReference type="ARBA" id="ARBA00022777"/>
    </source>
</evidence>
<keyword evidence="7 10" id="KW-0067">ATP-binding</keyword>
<dbReference type="STRING" id="1758689.SGUI_2531"/>
<evidence type="ECO:0000256" key="4">
    <source>
        <dbReference type="ARBA" id="ARBA00022679"/>
    </source>
</evidence>